<evidence type="ECO:0000256" key="6">
    <source>
        <dbReference type="ARBA" id="ARBA00023004"/>
    </source>
</evidence>
<accession>A0ABQ7J7K3</accession>
<dbReference type="PANTHER" id="PTHR10266">
    <property type="entry name" value="CYTOCHROME C1"/>
    <property type="match status" value="1"/>
</dbReference>
<dbReference type="SUPFAM" id="SSF46626">
    <property type="entry name" value="Cytochrome c"/>
    <property type="match status" value="1"/>
</dbReference>
<evidence type="ECO:0000256" key="5">
    <source>
        <dbReference type="ARBA" id="ARBA00022989"/>
    </source>
</evidence>
<dbReference type="EMBL" id="JADAQX010000533">
    <property type="protein sequence ID" value="KAF8819965.1"/>
    <property type="molecule type" value="Genomic_DNA"/>
</dbReference>
<proteinExistence type="predicted"/>
<keyword evidence="4 8" id="KW-0479">Metal-binding</keyword>
<dbReference type="Gene3D" id="1.10.760.10">
    <property type="entry name" value="Cytochrome c-like domain"/>
    <property type="match status" value="1"/>
</dbReference>
<evidence type="ECO:0000256" key="2">
    <source>
        <dbReference type="ARBA" id="ARBA00022617"/>
    </source>
</evidence>
<evidence type="ECO:0000256" key="1">
    <source>
        <dbReference type="ARBA" id="ARBA00004370"/>
    </source>
</evidence>
<keyword evidence="6 8" id="KW-0408">Iron</keyword>
<gene>
    <name evidence="11" type="ORF">IE077_003757</name>
</gene>
<dbReference type="InterPro" id="IPR002326">
    <property type="entry name" value="Cyt_c1"/>
</dbReference>
<feature type="domain" description="Cytochrome c" evidence="10">
    <location>
        <begin position="177"/>
        <end position="329"/>
    </location>
</feature>
<evidence type="ECO:0000256" key="3">
    <source>
        <dbReference type="ARBA" id="ARBA00022692"/>
    </source>
</evidence>
<dbReference type="PROSITE" id="PS51007">
    <property type="entry name" value="CYTC"/>
    <property type="match status" value="1"/>
</dbReference>
<dbReference type="InterPro" id="IPR009056">
    <property type="entry name" value="Cyt_c-like_dom"/>
</dbReference>
<evidence type="ECO:0000256" key="9">
    <source>
        <dbReference type="SAM" id="Phobius"/>
    </source>
</evidence>
<feature type="transmembrane region" description="Helical" evidence="9">
    <location>
        <begin position="361"/>
        <end position="380"/>
    </location>
</feature>
<evidence type="ECO:0000259" key="10">
    <source>
        <dbReference type="PROSITE" id="PS51007"/>
    </source>
</evidence>
<name>A0ABQ7J7K3_9APIC</name>
<dbReference type="InterPro" id="IPR036909">
    <property type="entry name" value="Cyt_c-like_dom_sf"/>
</dbReference>
<sequence>MAGGGDALQKLFVGYTDKLWLQLPSQWRRYMIQRWNKQFEKQCYSLCVASNNRMRWFFRYVVDPLRPSEKFRTPVTDYKRQKARGTLVEGVDYYIADRHAQTRLERPFEPFSEEEVKERSKYRYQSLKYYIGFALGATALHGIIQNRPVAWCMEKPPPHPPKQPFWFKSIFHSHDVPSLRRGYEVYRKVCASCHTMELIQFRHLVNEILPEKRVKQIAASYDFTDGPNEEGEMFTRPGVLSDHFPKPYPNEEAARYANGGAHPPDLSVISAARHNGPDYLYALLTGYREPPEGIELRGGLYYNTYFPGGAIAMPPPLMDDMIDYEDGTPNNVSQMAKDVVNFMTWATEPTHDERKLEGLKAVSAACIGVVLMTVWFRFYWTMFGTRRIDFGKLKYL</sequence>
<dbReference type="Proteomes" id="UP000823046">
    <property type="component" value="Unassembled WGS sequence"/>
</dbReference>
<keyword evidence="7 9" id="KW-0472">Membrane</keyword>
<organism evidence="11 12">
    <name type="scientific">Cardiosporidium cionae</name>
    <dbReference type="NCBI Taxonomy" id="476202"/>
    <lineage>
        <taxon>Eukaryota</taxon>
        <taxon>Sar</taxon>
        <taxon>Alveolata</taxon>
        <taxon>Apicomplexa</taxon>
        <taxon>Aconoidasida</taxon>
        <taxon>Nephromycida</taxon>
        <taxon>Cardiosporidium</taxon>
    </lineage>
</organism>
<reference evidence="11 12" key="1">
    <citation type="journal article" date="2020" name="bioRxiv">
        <title>Metabolic contributions of an alphaproteobacterial endosymbiont in the apicomplexan Cardiosporidium cionae.</title>
        <authorList>
            <person name="Hunter E.S."/>
            <person name="Paight C.J."/>
            <person name="Lane C.E."/>
        </authorList>
    </citation>
    <scope>NUCLEOTIDE SEQUENCE [LARGE SCALE GENOMIC DNA]</scope>
    <source>
        <strain evidence="11">ESH_2018</strain>
    </source>
</reference>
<protein>
    <submittedName>
        <fullName evidence="11">Cytochrome c1, heme protein</fullName>
    </submittedName>
</protein>
<comment type="caution">
    <text evidence="11">The sequence shown here is derived from an EMBL/GenBank/DDBJ whole genome shotgun (WGS) entry which is preliminary data.</text>
</comment>
<evidence type="ECO:0000256" key="4">
    <source>
        <dbReference type="ARBA" id="ARBA00022723"/>
    </source>
</evidence>
<evidence type="ECO:0000313" key="12">
    <source>
        <dbReference type="Proteomes" id="UP000823046"/>
    </source>
</evidence>
<keyword evidence="5 9" id="KW-1133">Transmembrane helix</keyword>
<keyword evidence="2 8" id="KW-0349">Heme</keyword>
<dbReference type="Pfam" id="PF02167">
    <property type="entry name" value="Cytochrom_C1"/>
    <property type="match status" value="1"/>
</dbReference>
<evidence type="ECO:0000256" key="7">
    <source>
        <dbReference type="ARBA" id="ARBA00023136"/>
    </source>
</evidence>
<dbReference type="PANTHER" id="PTHR10266:SF3">
    <property type="entry name" value="CYTOCHROME C1, HEME PROTEIN, MITOCHONDRIAL"/>
    <property type="match status" value="1"/>
</dbReference>
<comment type="subcellular location">
    <subcellularLocation>
        <location evidence="1">Membrane</location>
    </subcellularLocation>
</comment>
<dbReference type="PRINTS" id="PR00603">
    <property type="entry name" value="CYTOCHROMEC1"/>
</dbReference>
<evidence type="ECO:0000313" key="11">
    <source>
        <dbReference type="EMBL" id="KAF8819965.1"/>
    </source>
</evidence>
<evidence type="ECO:0000256" key="8">
    <source>
        <dbReference type="PROSITE-ProRule" id="PRU00433"/>
    </source>
</evidence>
<keyword evidence="12" id="KW-1185">Reference proteome</keyword>
<keyword evidence="3 9" id="KW-0812">Transmembrane</keyword>